<dbReference type="InterPro" id="IPR022000">
    <property type="entry name" value="Min27-like_integrase_DNA_bind"/>
</dbReference>
<keyword evidence="8" id="KW-1185">Reference proteome</keyword>
<comment type="caution">
    <text evidence="7">The sequence shown here is derived from an EMBL/GenBank/DDBJ whole genome shotgun (WGS) entry which is preliminary data.</text>
</comment>
<name>A0ABU5U2F5_9CYAN</name>
<dbReference type="InterPro" id="IPR010998">
    <property type="entry name" value="Integrase_recombinase_N"/>
</dbReference>
<evidence type="ECO:0000256" key="1">
    <source>
        <dbReference type="ARBA" id="ARBA00008857"/>
    </source>
</evidence>
<dbReference type="InterPro" id="IPR044068">
    <property type="entry name" value="CB"/>
</dbReference>
<dbReference type="SUPFAM" id="SSF56349">
    <property type="entry name" value="DNA breaking-rejoining enzymes"/>
    <property type="match status" value="1"/>
</dbReference>
<evidence type="ECO:0000256" key="3">
    <source>
        <dbReference type="ARBA" id="ARBA00023125"/>
    </source>
</evidence>
<reference evidence="7 8" key="1">
    <citation type="submission" date="2023-12" db="EMBL/GenBank/DDBJ databases">
        <title>Baltic Sea Cyanobacteria.</title>
        <authorList>
            <person name="Delbaje E."/>
            <person name="Fewer D.P."/>
            <person name="Shishido T.K."/>
        </authorList>
    </citation>
    <scope>NUCLEOTIDE SEQUENCE [LARGE SCALE GENOMIC DNA]</scope>
    <source>
        <strain evidence="7 8">CCNP 1315</strain>
    </source>
</reference>
<dbReference type="InterPro" id="IPR011010">
    <property type="entry name" value="DNA_brk_join_enz"/>
</dbReference>
<evidence type="ECO:0000313" key="8">
    <source>
        <dbReference type="Proteomes" id="UP001301728"/>
    </source>
</evidence>
<evidence type="ECO:0000256" key="4">
    <source>
        <dbReference type="ARBA" id="ARBA00023172"/>
    </source>
</evidence>
<comment type="similarity">
    <text evidence="1">Belongs to the 'phage' integrase family.</text>
</comment>
<keyword evidence="2" id="KW-0229">DNA integration</keyword>
<protein>
    <submittedName>
        <fullName evidence="7">Phage integrase SAM-like domain-containing protein</fullName>
    </submittedName>
</protein>
<sequence>MSRSKKGSVSIGADKGFLRLYWRYQGKRYFLPVGLPDTPINRSLAQRKATTIELDILSENFDPTLKRYKTGDNRSSIAVGVLFEQFMEYKSGFLDSRTLEKYRACLRYVSDFLGERKASEIGEKLTIAFSHWLQEKMSAPTAKEHLSLLKAAFDYGIKQDLIEVNPWTDVVKRFKLPPKQKPKPFTLSEIQKIIQTFKDSPYYSYYTNYVEFLFGTGCRTAEAIGLCWKHGTR</sequence>
<keyword evidence="4" id="KW-0233">DNA recombination</keyword>
<dbReference type="EMBL" id="JAYGHT010000132">
    <property type="protein sequence ID" value="MEA5521377.1"/>
    <property type="molecule type" value="Genomic_DNA"/>
</dbReference>
<evidence type="ECO:0000256" key="5">
    <source>
        <dbReference type="PROSITE-ProRule" id="PRU01248"/>
    </source>
</evidence>
<dbReference type="InterPro" id="IPR050808">
    <property type="entry name" value="Phage_Integrase"/>
</dbReference>
<accession>A0ABU5U2F5</accession>
<organism evidence="7 8">
    <name type="scientific">Limnoraphis robusta CCNP1315</name>
    <dbReference type="NCBI Taxonomy" id="3110306"/>
    <lineage>
        <taxon>Bacteria</taxon>
        <taxon>Bacillati</taxon>
        <taxon>Cyanobacteriota</taxon>
        <taxon>Cyanophyceae</taxon>
        <taxon>Oscillatoriophycideae</taxon>
        <taxon>Oscillatoriales</taxon>
        <taxon>Sirenicapillariaceae</taxon>
        <taxon>Limnoraphis</taxon>
    </lineage>
</organism>
<dbReference type="PANTHER" id="PTHR30629:SF2">
    <property type="entry name" value="PROPHAGE INTEGRASE INTS-RELATED"/>
    <property type="match status" value="1"/>
</dbReference>
<keyword evidence="3 5" id="KW-0238">DNA-binding</keyword>
<dbReference type="Gene3D" id="1.10.150.130">
    <property type="match status" value="1"/>
</dbReference>
<proteinExistence type="inferred from homology"/>
<dbReference type="Pfam" id="PF12167">
    <property type="entry name" value="Arm-DNA-bind_2"/>
    <property type="match status" value="1"/>
</dbReference>
<evidence type="ECO:0000313" key="7">
    <source>
        <dbReference type="EMBL" id="MEA5521377.1"/>
    </source>
</evidence>
<dbReference type="PANTHER" id="PTHR30629">
    <property type="entry name" value="PROPHAGE INTEGRASE"/>
    <property type="match status" value="1"/>
</dbReference>
<dbReference type="Proteomes" id="UP001301728">
    <property type="component" value="Unassembled WGS sequence"/>
</dbReference>
<feature type="domain" description="Core-binding (CB)" evidence="6">
    <location>
        <begin position="77"/>
        <end position="157"/>
    </location>
</feature>
<dbReference type="InterPro" id="IPR013762">
    <property type="entry name" value="Integrase-like_cat_sf"/>
</dbReference>
<dbReference type="Pfam" id="PF13102">
    <property type="entry name" value="Phage_int_SAM_5"/>
    <property type="match status" value="1"/>
</dbReference>
<gene>
    <name evidence="7" type="ORF">VB854_20780</name>
</gene>
<dbReference type="Gene3D" id="1.10.443.10">
    <property type="entry name" value="Intergrase catalytic core"/>
    <property type="match status" value="1"/>
</dbReference>
<dbReference type="RefSeq" id="WP_323275452.1">
    <property type="nucleotide sequence ID" value="NZ_JAYGHT010000132.1"/>
</dbReference>
<evidence type="ECO:0000256" key="2">
    <source>
        <dbReference type="ARBA" id="ARBA00022908"/>
    </source>
</evidence>
<dbReference type="InterPro" id="IPR025269">
    <property type="entry name" value="SAM-like_dom"/>
</dbReference>
<dbReference type="PROSITE" id="PS51900">
    <property type="entry name" value="CB"/>
    <property type="match status" value="1"/>
</dbReference>
<evidence type="ECO:0000259" key="6">
    <source>
        <dbReference type="PROSITE" id="PS51900"/>
    </source>
</evidence>